<accession>A0AAD7CH75</accession>
<gene>
    <name evidence="1" type="ORF">B0H17DRAFT_1215475</name>
</gene>
<dbReference type="AlphaFoldDB" id="A0AAD7CH75"/>
<organism evidence="1 2">
    <name type="scientific">Mycena rosella</name>
    <name type="common">Pink bonnet</name>
    <name type="synonym">Agaricus rosellus</name>
    <dbReference type="NCBI Taxonomy" id="1033263"/>
    <lineage>
        <taxon>Eukaryota</taxon>
        <taxon>Fungi</taxon>
        <taxon>Dikarya</taxon>
        <taxon>Basidiomycota</taxon>
        <taxon>Agaricomycotina</taxon>
        <taxon>Agaricomycetes</taxon>
        <taxon>Agaricomycetidae</taxon>
        <taxon>Agaricales</taxon>
        <taxon>Marasmiineae</taxon>
        <taxon>Mycenaceae</taxon>
        <taxon>Mycena</taxon>
    </lineage>
</organism>
<dbReference type="EMBL" id="JARKIE010000372">
    <property type="protein sequence ID" value="KAJ7648892.1"/>
    <property type="molecule type" value="Genomic_DNA"/>
</dbReference>
<dbReference type="Proteomes" id="UP001221757">
    <property type="component" value="Unassembled WGS sequence"/>
</dbReference>
<proteinExistence type="predicted"/>
<reference evidence="1" key="1">
    <citation type="submission" date="2023-03" db="EMBL/GenBank/DDBJ databases">
        <title>Massive genome expansion in bonnet fungi (Mycena s.s.) driven by repeated elements and novel gene families across ecological guilds.</title>
        <authorList>
            <consortium name="Lawrence Berkeley National Laboratory"/>
            <person name="Harder C.B."/>
            <person name="Miyauchi S."/>
            <person name="Viragh M."/>
            <person name="Kuo A."/>
            <person name="Thoen E."/>
            <person name="Andreopoulos B."/>
            <person name="Lu D."/>
            <person name="Skrede I."/>
            <person name="Drula E."/>
            <person name="Henrissat B."/>
            <person name="Morin E."/>
            <person name="Kohler A."/>
            <person name="Barry K."/>
            <person name="LaButti K."/>
            <person name="Morin E."/>
            <person name="Salamov A."/>
            <person name="Lipzen A."/>
            <person name="Mereny Z."/>
            <person name="Hegedus B."/>
            <person name="Baldrian P."/>
            <person name="Stursova M."/>
            <person name="Weitz H."/>
            <person name="Taylor A."/>
            <person name="Grigoriev I.V."/>
            <person name="Nagy L.G."/>
            <person name="Martin F."/>
            <person name="Kauserud H."/>
        </authorList>
    </citation>
    <scope>NUCLEOTIDE SEQUENCE</scope>
    <source>
        <strain evidence="1">CBHHK067</strain>
    </source>
</reference>
<keyword evidence="2" id="KW-1185">Reference proteome</keyword>
<sequence length="74" mass="8632">MDSSRSPTLSIRRRRFYCWMMSFPPVCAFQPPLIDLIHEYKFPEIFQSLDISGDTMAKASDILRVPDPDPRQGR</sequence>
<comment type="caution">
    <text evidence="1">The sequence shown here is derived from an EMBL/GenBank/DDBJ whole genome shotgun (WGS) entry which is preliminary data.</text>
</comment>
<protein>
    <submittedName>
        <fullName evidence="1">Uncharacterized protein</fullName>
    </submittedName>
</protein>
<name>A0AAD7CH75_MYCRO</name>
<evidence type="ECO:0000313" key="2">
    <source>
        <dbReference type="Proteomes" id="UP001221757"/>
    </source>
</evidence>
<evidence type="ECO:0000313" key="1">
    <source>
        <dbReference type="EMBL" id="KAJ7648892.1"/>
    </source>
</evidence>